<reference evidence="1 2" key="1">
    <citation type="submission" date="2024-04" db="EMBL/GenBank/DDBJ databases">
        <title>Human intestinal bacterial collection.</title>
        <authorList>
            <person name="Pauvert C."/>
            <person name="Hitch T.C.A."/>
            <person name="Clavel T."/>
        </authorList>
    </citation>
    <scope>NUCLEOTIDE SEQUENCE [LARGE SCALE GENOMIC DNA]</scope>
    <source>
        <strain evidence="1 2">CLA-AA-H161</strain>
    </source>
</reference>
<comment type="caution">
    <text evidence="1">The sequence shown here is derived from an EMBL/GenBank/DDBJ whole genome shotgun (WGS) entry which is preliminary data.</text>
</comment>
<evidence type="ECO:0000313" key="1">
    <source>
        <dbReference type="EMBL" id="MEQ2414268.1"/>
    </source>
</evidence>
<keyword evidence="2" id="KW-1185">Reference proteome</keyword>
<evidence type="ECO:0000313" key="2">
    <source>
        <dbReference type="Proteomes" id="UP001470752"/>
    </source>
</evidence>
<accession>A0ABV1CRC8</accession>
<sequence>MAWISEAQKHYEEYVDYYTSLLEDYVDDHILELAPAYGQLQEAAVGYLEEVAKKYVNEQNPDFVPTRRWAKKIQEEYLTKIIPELNLLNAKLQPFATSVICGTVFYGANTTAYILEQAAKCAVTVPNLTASGVLGIIANPWLPDKKTYSDRIRTSVSLVASKSEEVVKELVTKKMQYSDAAKKLSQGIQESYYNASRIIRTEMTRANALGTSYSLMENADIVDGKYRDATFDSKTSAYCAADADYSKRNPYDLDYDTPMNPGLPGRRIPNHPHCRCRWVAILSGLGIKNRQKAALDQYSDLYYTKATSYDEYAKEVGLPSVKDMVNADNPKKYLRPGETLADLNRQVVRKRFNGQIITVPLGLDIHN</sequence>
<dbReference type="Proteomes" id="UP001470752">
    <property type="component" value="Unassembled WGS sequence"/>
</dbReference>
<protein>
    <recommendedName>
        <fullName evidence="3">Phage head morphogenesis domain-containing protein</fullName>
    </recommendedName>
</protein>
<evidence type="ECO:0008006" key="3">
    <source>
        <dbReference type="Google" id="ProtNLM"/>
    </source>
</evidence>
<name>A0ABV1CRC8_9FIRM</name>
<dbReference type="EMBL" id="JBBNFW010000187">
    <property type="protein sequence ID" value="MEQ2414268.1"/>
    <property type="molecule type" value="Genomic_DNA"/>
</dbReference>
<organism evidence="1 2">
    <name type="scientific">Blautia acetigignens</name>
    <dbReference type="NCBI Taxonomy" id="2981783"/>
    <lineage>
        <taxon>Bacteria</taxon>
        <taxon>Bacillati</taxon>
        <taxon>Bacillota</taxon>
        <taxon>Clostridia</taxon>
        <taxon>Lachnospirales</taxon>
        <taxon>Lachnospiraceae</taxon>
        <taxon>Blautia</taxon>
    </lineage>
</organism>
<proteinExistence type="predicted"/>
<gene>
    <name evidence="1" type="ORF">AAAX94_14735</name>
</gene>
<dbReference type="RefSeq" id="WP_349084395.1">
    <property type="nucleotide sequence ID" value="NZ_JBBNFW010000187.1"/>
</dbReference>